<dbReference type="InterPro" id="IPR042242">
    <property type="entry name" value="RecO_C"/>
</dbReference>
<comment type="similarity">
    <text evidence="1 7">Belongs to the RecO family.</text>
</comment>
<dbReference type="NCBIfam" id="TIGR00613">
    <property type="entry name" value="reco"/>
    <property type="match status" value="1"/>
</dbReference>
<keyword evidence="3 7" id="KW-0227">DNA damage</keyword>
<evidence type="ECO:0000256" key="6">
    <source>
        <dbReference type="ARBA" id="ARBA00033409"/>
    </source>
</evidence>
<keyword evidence="4 7" id="KW-0233">DNA recombination</keyword>
<evidence type="ECO:0000256" key="2">
    <source>
        <dbReference type="ARBA" id="ARBA00021310"/>
    </source>
</evidence>
<proteinExistence type="inferred from homology"/>
<dbReference type="InterPro" id="IPR012340">
    <property type="entry name" value="NA-bd_OB-fold"/>
</dbReference>
<feature type="domain" description="DNA replication/recombination mediator RecO N-terminal" evidence="8">
    <location>
        <begin position="1"/>
        <end position="78"/>
    </location>
</feature>
<dbReference type="PANTHER" id="PTHR33991:SF1">
    <property type="entry name" value="DNA REPAIR PROTEIN RECO"/>
    <property type="match status" value="1"/>
</dbReference>
<organism evidence="9 10">
    <name type="scientific">Aliibacillus thermotolerans</name>
    <dbReference type="NCBI Taxonomy" id="1834418"/>
    <lineage>
        <taxon>Bacteria</taxon>
        <taxon>Bacillati</taxon>
        <taxon>Bacillota</taxon>
        <taxon>Bacilli</taxon>
        <taxon>Bacillales</taxon>
        <taxon>Bacillaceae</taxon>
        <taxon>Aliibacillus</taxon>
    </lineage>
</organism>
<dbReference type="PANTHER" id="PTHR33991">
    <property type="entry name" value="DNA REPAIR PROTEIN RECO"/>
    <property type="match status" value="1"/>
</dbReference>
<dbReference type="HAMAP" id="MF_00201">
    <property type="entry name" value="RecO"/>
    <property type="match status" value="1"/>
</dbReference>
<evidence type="ECO:0000256" key="3">
    <source>
        <dbReference type="ARBA" id="ARBA00022763"/>
    </source>
</evidence>
<dbReference type="InterPro" id="IPR037278">
    <property type="entry name" value="ARFGAP/RecO"/>
</dbReference>
<accession>A0ABW0UAH7</accession>
<dbReference type="RefSeq" id="WP_270898123.1">
    <property type="nucleotide sequence ID" value="NZ_JBHSPF010000068.1"/>
</dbReference>
<reference evidence="10" key="1">
    <citation type="journal article" date="2019" name="Int. J. Syst. Evol. Microbiol.">
        <title>The Global Catalogue of Microorganisms (GCM) 10K type strain sequencing project: providing services to taxonomists for standard genome sequencing and annotation.</title>
        <authorList>
            <consortium name="The Broad Institute Genomics Platform"/>
            <consortium name="The Broad Institute Genome Sequencing Center for Infectious Disease"/>
            <person name="Wu L."/>
            <person name="Ma J."/>
        </authorList>
    </citation>
    <scope>NUCLEOTIDE SEQUENCE [LARGE SCALE GENOMIC DNA]</scope>
    <source>
        <strain evidence="10">CGMCC 1.15790</strain>
    </source>
</reference>
<dbReference type="Proteomes" id="UP001596143">
    <property type="component" value="Unassembled WGS sequence"/>
</dbReference>
<evidence type="ECO:0000256" key="7">
    <source>
        <dbReference type="HAMAP-Rule" id="MF_00201"/>
    </source>
</evidence>
<keyword evidence="5 7" id="KW-0234">DNA repair</keyword>
<evidence type="ECO:0000256" key="4">
    <source>
        <dbReference type="ARBA" id="ARBA00023172"/>
    </source>
</evidence>
<dbReference type="Gene3D" id="1.20.1440.120">
    <property type="entry name" value="Recombination protein O, C-terminal domain"/>
    <property type="match status" value="1"/>
</dbReference>
<dbReference type="Pfam" id="PF02565">
    <property type="entry name" value="RecO_C"/>
    <property type="match status" value="1"/>
</dbReference>
<evidence type="ECO:0000313" key="10">
    <source>
        <dbReference type="Proteomes" id="UP001596143"/>
    </source>
</evidence>
<dbReference type="InterPro" id="IPR003717">
    <property type="entry name" value="RecO"/>
</dbReference>
<comment type="function">
    <text evidence="7">Involved in DNA repair and RecF pathway recombination.</text>
</comment>
<dbReference type="EMBL" id="JBHSPF010000068">
    <property type="protein sequence ID" value="MFC5629729.1"/>
    <property type="molecule type" value="Genomic_DNA"/>
</dbReference>
<protein>
    <recommendedName>
        <fullName evidence="2 7">DNA repair protein RecO</fullName>
    </recommendedName>
    <alternativeName>
        <fullName evidence="6 7">Recombination protein O</fullName>
    </alternativeName>
</protein>
<comment type="caution">
    <text evidence="9">The sequence shown here is derived from an EMBL/GenBank/DDBJ whole genome shotgun (WGS) entry which is preliminary data.</text>
</comment>
<name>A0ABW0UAH7_9BACI</name>
<keyword evidence="10" id="KW-1185">Reference proteome</keyword>
<dbReference type="SUPFAM" id="SSF50249">
    <property type="entry name" value="Nucleic acid-binding proteins"/>
    <property type="match status" value="1"/>
</dbReference>
<gene>
    <name evidence="7 9" type="primary">recO</name>
    <name evidence="9" type="ORF">ACFPTR_12815</name>
</gene>
<dbReference type="SUPFAM" id="SSF57863">
    <property type="entry name" value="ArfGap/RecO-like zinc finger"/>
    <property type="match status" value="1"/>
</dbReference>
<evidence type="ECO:0000313" key="9">
    <source>
        <dbReference type="EMBL" id="MFC5629729.1"/>
    </source>
</evidence>
<evidence type="ECO:0000259" key="8">
    <source>
        <dbReference type="Pfam" id="PF11967"/>
    </source>
</evidence>
<sequence length="248" mass="28772">MLEKAEGIVLRTINYGESNVILTLFTREFGKVAVMARGAKKTRNRFRSVSQPFVHGIFLYYKGRGMSTLNQGDVLHSFPDIRQHIVRMSYAAYMAELLEKTVEEREKNPYLFELFLTLLEQMEFGHDPEVLTSIFETKMTLQAGIQPELTKCVCCGQTDQIVSFSVKEAGFLCKRCTDQDPYAIHLHPKTIHLLRLFLHIDVQRIGSISLQKETKEELKRVMDAYYEAYGGFALKSKRFLDQLEKWNW</sequence>
<dbReference type="Pfam" id="PF11967">
    <property type="entry name" value="RecO_N"/>
    <property type="match status" value="1"/>
</dbReference>
<dbReference type="Gene3D" id="2.40.50.140">
    <property type="entry name" value="Nucleic acid-binding proteins"/>
    <property type="match status" value="1"/>
</dbReference>
<evidence type="ECO:0000256" key="5">
    <source>
        <dbReference type="ARBA" id="ARBA00023204"/>
    </source>
</evidence>
<evidence type="ECO:0000256" key="1">
    <source>
        <dbReference type="ARBA" id="ARBA00007452"/>
    </source>
</evidence>
<dbReference type="InterPro" id="IPR022572">
    <property type="entry name" value="DNA_rep/recomb_RecO_N"/>
</dbReference>